<dbReference type="AlphaFoldDB" id="A0A2M8PHS4"/>
<gene>
    <name evidence="7" type="ORF">CUN49_02010</name>
</gene>
<name>A0A2M8PHS4_9CHLR</name>
<protein>
    <recommendedName>
        <fullName evidence="6">Probable membrane transporter protein</fullName>
    </recommendedName>
</protein>
<comment type="subcellular location">
    <subcellularLocation>
        <location evidence="6">Cell membrane</location>
        <topology evidence="6">Multi-pass membrane protein</topology>
    </subcellularLocation>
    <subcellularLocation>
        <location evidence="1">Membrane</location>
        <topology evidence="1">Multi-pass membrane protein</topology>
    </subcellularLocation>
</comment>
<feature type="transmembrane region" description="Helical" evidence="6">
    <location>
        <begin position="43"/>
        <end position="63"/>
    </location>
</feature>
<dbReference type="EMBL" id="PGTM01000015">
    <property type="protein sequence ID" value="PJF37110.1"/>
    <property type="molecule type" value="Genomic_DNA"/>
</dbReference>
<feature type="transmembrane region" description="Helical" evidence="6">
    <location>
        <begin position="170"/>
        <end position="191"/>
    </location>
</feature>
<evidence type="ECO:0000313" key="7">
    <source>
        <dbReference type="EMBL" id="PJF37110.1"/>
    </source>
</evidence>
<sequence>MESLLLDGALGLLIGLTLGLLGGGGSILTVPMLVYLVGQTPQVAVTASLVIVGVNSALGVLFHQANGAVNGRVALLFGGVGMAFAYLAANFSKLFRPEALMIAFAMLMLIVGALMLRRREAPMAEGSLCWRKVLIGGAAVGALTGFLGVGGGFLIVPALVMLLGLPMNQAIGTSLLIIVMNSVAGLLGHLGEVALDFGMIAVFVGAGLLGTYLGARLTRWLKPEQLRQAFALFVIGLAAMLLVDNLSKLL</sequence>
<dbReference type="PANTHER" id="PTHR43701:SF2">
    <property type="entry name" value="MEMBRANE TRANSPORTER PROTEIN YJNA-RELATED"/>
    <property type="match status" value="1"/>
</dbReference>
<organism evidence="7 8">
    <name type="scientific">Candidatus Thermofonsia Clade 1 bacterium</name>
    <dbReference type="NCBI Taxonomy" id="2364210"/>
    <lineage>
        <taxon>Bacteria</taxon>
        <taxon>Bacillati</taxon>
        <taxon>Chloroflexota</taxon>
        <taxon>Candidatus Thermofontia</taxon>
        <taxon>Candidatus Thermofonsia Clade 1</taxon>
    </lineage>
</organism>
<dbReference type="Proteomes" id="UP000229681">
    <property type="component" value="Unassembled WGS sequence"/>
</dbReference>
<evidence type="ECO:0000256" key="6">
    <source>
        <dbReference type="RuleBase" id="RU363041"/>
    </source>
</evidence>
<accession>A0A2M8PHS4</accession>
<evidence type="ECO:0000256" key="1">
    <source>
        <dbReference type="ARBA" id="ARBA00004141"/>
    </source>
</evidence>
<evidence type="ECO:0000313" key="8">
    <source>
        <dbReference type="Proteomes" id="UP000229681"/>
    </source>
</evidence>
<feature type="transmembrane region" description="Helical" evidence="6">
    <location>
        <begin position="136"/>
        <end position="163"/>
    </location>
</feature>
<dbReference type="Pfam" id="PF01925">
    <property type="entry name" value="TauE"/>
    <property type="match status" value="1"/>
</dbReference>
<keyword evidence="5 6" id="KW-0472">Membrane</keyword>
<keyword evidence="4 6" id="KW-1133">Transmembrane helix</keyword>
<comment type="caution">
    <text evidence="7">The sequence shown here is derived from an EMBL/GenBank/DDBJ whole genome shotgun (WGS) entry which is preliminary data.</text>
</comment>
<evidence type="ECO:0000256" key="4">
    <source>
        <dbReference type="ARBA" id="ARBA00022989"/>
    </source>
</evidence>
<reference evidence="7 8" key="1">
    <citation type="submission" date="2017-11" db="EMBL/GenBank/DDBJ databases">
        <title>Evolution of Phototrophy in the Chloroflexi Phylum Driven by Horizontal Gene Transfer.</title>
        <authorList>
            <person name="Ward L.M."/>
            <person name="Hemp J."/>
            <person name="Shih P.M."/>
            <person name="Mcglynn S.E."/>
            <person name="Fischer W."/>
        </authorList>
    </citation>
    <scope>NUCLEOTIDE SEQUENCE [LARGE SCALE GENOMIC DNA]</scope>
    <source>
        <strain evidence="7">JP3_13</strain>
    </source>
</reference>
<evidence type="ECO:0000256" key="5">
    <source>
        <dbReference type="ARBA" id="ARBA00023136"/>
    </source>
</evidence>
<evidence type="ECO:0000256" key="3">
    <source>
        <dbReference type="ARBA" id="ARBA00022692"/>
    </source>
</evidence>
<feature type="transmembrane region" description="Helical" evidence="6">
    <location>
        <begin position="99"/>
        <end position="116"/>
    </location>
</feature>
<keyword evidence="3 6" id="KW-0812">Transmembrane</keyword>
<feature type="transmembrane region" description="Helical" evidence="6">
    <location>
        <begin position="69"/>
        <end position="87"/>
    </location>
</feature>
<dbReference type="InterPro" id="IPR002781">
    <property type="entry name" value="TM_pro_TauE-like"/>
</dbReference>
<dbReference type="InterPro" id="IPR051598">
    <property type="entry name" value="TSUP/Inactive_protease-like"/>
</dbReference>
<feature type="transmembrane region" description="Helical" evidence="6">
    <location>
        <begin position="229"/>
        <end position="247"/>
    </location>
</feature>
<evidence type="ECO:0000256" key="2">
    <source>
        <dbReference type="ARBA" id="ARBA00009142"/>
    </source>
</evidence>
<feature type="transmembrane region" description="Helical" evidence="6">
    <location>
        <begin position="12"/>
        <end position="36"/>
    </location>
</feature>
<proteinExistence type="inferred from homology"/>
<feature type="transmembrane region" description="Helical" evidence="6">
    <location>
        <begin position="197"/>
        <end position="217"/>
    </location>
</feature>
<dbReference type="GO" id="GO:0005886">
    <property type="term" value="C:plasma membrane"/>
    <property type="evidence" value="ECO:0007669"/>
    <property type="project" value="UniProtKB-SubCell"/>
</dbReference>
<keyword evidence="6" id="KW-1003">Cell membrane</keyword>
<comment type="similarity">
    <text evidence="2 6">Belongs to the 4-toluene sulfonate uptake permease (TSUP) (TC 2.A.102) family.</text>
</comment>
<dbReference type="PANTHER" id="PTHR43701">
    <property type="entry name" value="MEMBRANE TRANSPORTER PROTEIN MJ0441-RELATED"/>
    <property type="match status" value="1"/>
</dbReference>